<gene>
    <name evidence="3" type="ORF">GCM10025875_34960</name>
    <name evidence="4" type="ORF">GCM10025875_35830</name>
</gene>
<proteinExistence type="predicted"/>
<reference evidence="3" key="1">
    <citation type="journal article" date="2014" name="Int. J. Syst. Evol. Microbiol.">
        <title>Complete genome sequence of Corynebacterium casei LMG S-19264T (=DSM 44701T), isolated from a smear-ripened cheese.</title>
        <authorList>
            <consortium name="US DOE Joint Genome Institute (JGI-PGF)"/>
            <person name="Walter F."/>
            <person name="Albersmeier A."/>
            <person name="Kalinowski J."/>
            <person name="Ruckert C."/>
        </authorList>
    </citation>
    <scope>NUCLEOTIDE SEQUENCE</scope>
    <source>
        <strain evidence="3">NBRC 112290</strain>
    </source>
</reference>
<sequence length="941" mass="98031">MRAAELEVLLTANTQQVAKAEREIKATGQRIEGKPIEAKVNANAKPALEGMEEVEEAAKRIVSAKTVARIESDIEDAEAGAEKIREELDYLRALSTDVQVDADIAKAEDKLQRTERTLDGLRSARATMTVDADTSDAESEVENLADDAEDTLDEGGSSGGAAFGKGIIAGLATIPIVGAVAKIGEAAVEGLIGAFQDGLQVEVRQDRLQALTGISEEDAARFGRIASEAYTQGYGESAAENMDTARVALQGGLLDVDGTRRDSQRVIESLAGIADVLGEDVAPVSTAVTTMLRAGLIKSSQEGFDILAAGAREGVNAQEDLLDTFIEYPALFSRLGLSGDQALGLVNQGLRAGARNSDLAADALKEFQIRATDGSEASAEGFKTLGLNAEKMTKQIAEGGDGAREGLDTVLDKLREIEDPVKRNAAAVALFGTQAEDLGDALFAMDVSTAVEGLNGVQGAAQKMFDTIASNDASQIETAKRNIEVAAEGIKGALAGAFADPLAEGAEWISQNRGPLLEFFKGLANGAFDFGDAVIEGMAAGTESIGVFVSGPLADLVEGFADTLESASLLGPLLGVLGPDLPDPQVFRDMADGMRGFETSTEQAADEMRTNLGGALDSARERFNGFIDPEITSGYLHDATLRLATAVDEVGYSADGAKLSLEGYDGANLSTAASGAELESQIRSAISAMGDEVAAAAAAGEGQDALTQRYQSSRQALQEQLTAMGLTEDQARALIDTYSAIPETESTDISSNANERSVEVDGLATKVRLLPDGTVEIDANTADAKEVIDRFVSEQSRRTIRMNLAVNAGGGGAGYASMQHDGSVLMPMAGGGTLTPMAPIAQTVDPNTWRIVGDRMTHREFYIPDDGSPRSRAILAEAMRSFGMQAMAAGGALSPGGGARGFGGVVVHMTVSDSKHALSTAYAVKGLLEQATDADPGGVTL</sequence>
<keyword evidence="5" id="KW-1185">Reference proteome</keyword>
<dbReference type="EMBL" id="BSUM01000001">
    <property type="protein sequence ID" value="GMA33504.1"/>
    <property type="molecule type" value="Genomic_DNA"/>
</dbReference>
<comment type="caution">
    <text evidence="3">The sequence shown here is derived from an EMBL/GenBank/DDBJ whole genome shotgun (WGS) entry which is preliminary data.</text>
</comment>
<organism evidence="3 5">
    <name type="scientific">Litorihabitans aurantiacus</name>
    <dbReference type="NCBI Taxonomy" id="1930061"/>
    <lineage>
        <taxon>Bacteria</taxon>
        <taxon>Bacillati</taxon>
        <taxon>Actinomycetota</taxon>
        <taxon>Actinomycetes</taxon>
        <taxon>Micrococcales</taxon>
        <taxon>Beutenbergiaceae</taxon>
        <taxon>Litorihabitans</taxon>
    </lineage>
</organism>
<dbReference type="InterPro" id="IPR010090">
    <property type="entry name" value="Phage_tape_meas"/>
</dbReference>
<name>A0AA38CVN9_9MICO</name>
<reference evidence="3" key="2">
    <citation type="submission" date="2023-02" db="EMBL/GenBank/DDBJ databases">
        <authorList>
            <person name="Sun Q."/>
            <person name="Mori K."/>
        </authorList>
    </citation>
    <scope>NUCLEOTIDE SEQUENCE</scope>
    <source>
        <strain evidence="3">NBRC 112290</strain>
    </source>
</reference>
<accession>A0AA38CVN9</accession>
<evidence type="ECO:0000259" key="2">
    <source>
        <dbReference type="Pfam" id="PF10145"/>
    </source>
</evidence>
<dbReference type="Pfam" id="PF10145">
    <property type="entry name" value="PhageMin_Tail"/>
    <property type="match status" value="1"/>
</dbReference>
<feature type="domain" description="Phage tail tape measure protein" evidence="2">
    <location>
        <begin position="233"/>
        <end position="432"/>
    </location>
</feature>
<dbReference type="RefSeq" id="WP_284252352.1">
    <property type="nucleotide sequence ID" value="NZ_BSUM01000001.1"/>
</dbReference>
<keyword evidence="1" id="KW-0175">Coiled coil</keyword>
<evidence type="ECO:0000313" key="3">
    <source>
        <dbReference type="EMBL" id="GMA33504.1"/>
    </source>
</evidence>
<dbReference type="Proteomes" id="UP001157161">
    <property type="component" value="Unassembled WGS sequence"/>
</dbReference>
<evidence type="ECO:0000256" key="1">
    <source>
        <dbReference type="SAM" id="Coils"/>
    </source>
</evidence>
<protein>
    <recommendedName>
        <fullName evidence="2">Phage tail tape measure protein domain-containing protein</fullName>
    </recommendedName>
</protein>
<evidence type="ECO:0000313" key="5">
    <source>
        <dbReference type="Proteomes" id="UP001157161"/>
    </source>
</evidence>
<evidence type="ECO:0000313" key="4">
    <source>
        <dbReference type="EMBL" id="GMA33591.1"/>
    </source>
</evidence>
<dbReference type="EMBL" id="BSUM01000002">
    <property type="protein sequence ID" value="GMA33591.1"/>
    <property type="molecule type" value="Genomic_DNA"/>
</dbReference>
<feature type="coiled-coil region" evidence="1">
    <location>
        <begin position="67"/>
        <end position="154"/>
    </location>
</feature>
<dbReference type="AlphaFoldDB" id="A0AA38CVN9"/>